<evidence type="ECO:0000313" key="6">
    <source>
        <dbReference type="Proteomes" id="UP000437736"/>
    </source>
</evidence>
<feature type="domain" description="SoxA A3" evidence="4">
    <location>
        <begin position="447"/>
        <end position="525"/>
    </location>
</feature>
<dbReference type="Pfam" id="PF13510">
    <property type="entry name" value="Fer2_4"/>
    <property type="match status" value="1"/>
</dbReference>
<proteinExistence type="predicted"/>
<dbReference type="SUPFAM" id="SSF51905">
    <property type="entry name" value="FAD/NAD(P)-binding domain"/>
    <property type="match status" value="1"/>
</dbReference>
<dbReference type="Pfam" id="PF00890">
    <property type="entry name" value="FAD_binding_2"/>
    <property type="match status" value="1"/>
</dbReference>
<dbReference type="InterPro" id="IPR041117">
    <property type="entry name" value="SoxA_A3"/>
</dbReference>
<name>A0ABW9QYH3_9ACTN</name>
<evidence type="ECO:0000256" key="1">
    <source>
        <dbReference type="ARBA" id="ARBA00022630"/>
    </source>
</evidence>
<dbReference type="Gene3D" id="1.10.10.1100">
    <property type="entry name" value="BFD-like [2Fe-2S]-binding domain"/>
    <property type="match status" value="1"/>
</dbReference>
<gene>
    <name evidence="5" type="ORF">GHK86_19600</name>
</gene>
<sequence>QAYRGDTIVSGLLANGVSVFSRSFKYHRPRGVLSASFLDPGCTVQVGDEPNVRGAHRRLEPGMVVTPQNVWPSLRYDAKSANQLVGRFLGAGFYYKTFMKPERLWPAYEQVLKRFATGGRVSPETPHGFYDKRYAHPDVLVAGGGPAGMAAALAAAEAGAEVLLVEEEYDLGGHLRWGDGAERAALAELAAAVAAAPGIEVLTNSVVTGRYDDNWIAVLQRRHPDRVGGGFGPAGSPVIERLVKARAGALVVAAGLVERPYVFDGNDRPGVMLSTAARRLVNLWAVKPGERAVVLSANAAGDAAAADLERVGVEVARVVDARSGGDVVRALGARNGTLTGVELGDGTKLDCDLLVTAVGWTAPTSLLNMAGDKPVYEPRAARFLPGGRLPGNVYVTGGIAGDGSLDELVAHARAIGTAAARGGEAGSAPALRIDPHPALFKGATHGMVDYSEDVSSKDLVAAAAEGYDSIELMKRYTTVTMGPSQGKLETVNAVAILSEATGRSIGETGTTVWRPPYAPISLGALGG</sequence>
<dbReference type="Pfam" id="PF17806">
    <property type="entry name" value="SO_alpha_A3"/>
    <property type="match status" value="1"/>
</dbReference>
<keyword evidence="2" id="KW-0560">Oxidoreductase</keyword>
<reference evidence="5 6" key="1">
    <citation type="submission" date="2019-11" db="EMBL/GenBank/DDBJ databases">
        <title>Acidiferrimicrobium australis gen. nov., sp. nov., an acidophilic and obligately heterotrophic, member of the Actinobacteria that catalyses dissimilatory oxido- reduction of iron isolated from metal-rich acidic water in Chile.</title>
        <authorList>
            <person name="Gonzalez D."/>
            <person name="Huber K."/>
            <person name="Hedrich S."/>
            <person name="Rojas-Villalobos C."/>
            <person name="Quatrini R."/>
            <person name="Dinamarca M.A."/>
            <person name="Schwarz A."/>
            <person name="Canales C."/>
            <person name="Nancucheo I."/>
        </authorList>
    </citation>
    <scope>NUCLEOTIDE SEQUENCE [LARGE SCALE GENOMIC DNA]</scope>
    <source>
        <strain evidence="5 6">USS-CCA1</strain>
    </source>
</reference>
<dbReference type="PRINTS" id="PR00411">
    <property type="entry name" value="PNDRDTASEI"/>
</dbReference>
<accession>A0ABW9QYH3</accession>
<feature type="non-terminal residue" evidence="5">
    <location>
        <position position="1"/>
    </location>
</feature>
<dbReference type="InterPro" id="IPR003953">
    <property type="entry name" value="FAD-dep_OxRdtase_2_FAD-bd"/>
</dbReference>
<protein>
    <submittedName>
        <fullName evidence="5">FAD-dependent oxidoreductase</fullName>
    </submittedName>
</protein>
<evidence type="ECO:0000256" key="2">
    <source>
        <dbReference type="ARBA" id="ARBA00023002"/>
    </source>
</evidence>
<feature type="domain" description="FAD-dependent oxidoreductase 2 FAD-binding" evidence="3">
    <location>
        <begin position="138"/>
        <end position="187"/>
    </location>
</feature>
<dbReference type="InterPro" id="IPR042204">
    <property type="entry name" value="2Fe-2S-bd_N"/>
</dbReference>
<dbReference type="PANTHER" id="PTHR42949:SF3">
    <property type="entry name" value="ANAEROBIC GLYCEROL-3-PHOSPHATE DEHYDROGENASE SUBUNIT B"/>
    <property type="match status" value="1"/>
</dbReference>
<dbReference type="InterPro" id="IPR036188">
    <property type="entry name" value="FAD/NAD-bd_sf"/>
</dbReference>
<dbReference type="PANTHER" id="PTHR42949">
    <property type="entry name" value="ANAEROBIC GLYCEROL-3-PHOSPHATE DEHYDROGENASE SUBUNIT B"/>
    <property type="match status" value="1"/>
</dbReference>
<dbReference type="Gene3D" id="3.50.50.60">
    <property type="entry name" value="FAD/NAD(P)-binding domain"/>
    <property type="match status" value="1"/>
</dbReference>
<keyword evidence="1" id="KW-0285">Flavoprotein</keyword>
<dbReference type="Proteomes" id="UP000437736">
    <property type="component" value="Unassembled WGS sequence"/>
</dbReference>
<comment type="caution">
    <text evidence="5">The sequence shown here is derived from an EMBL/GenBank/DDBJ whole genome shotgun (WGS) entry which is preliminary data.</text>
</comment>
<dbReference type="InterPro" id="IPR041854">
    <property type="entry name" value="BFD-like_2Fe2S-bd_dom_sf"/>
</dbReference>
<dbReference type="EMBL" id="WJHE01001301">
    <property type="protein sequence ID" value="MST34919.1"/>
    <property type="molecule type" value="Genomic_DNA"/>
</dbReference>
<evidence type="ECO:0000313" key="5">
    <source>
        <dbReference type="EMBL" id="MST34919.1"/>
    </source>
</evidence>
<feature type="non-terminal residue" evidence="5">
    <location>
        <position position="527"/>
    </location>
</feature>
<keyword evidence="6" id="KW-1185">Reference proteome</keyword>
<dbReference type="PRINTS" id="PR00368">
    <property type="entry name" value="FADPNR"/>
</dbReference>
<evidence type="ECO:0000259" key="3">
    <source>
        <dbReference type="Pfam" id="PF00890"/>
    </source>
</evidence>
<organism evidence="5 6">
    <name type="scientific">Acidiferrimicrobium australe</name>
    <dbReference type="NCBI Taxonomy" id="2664430"/>
    <lineage>
        <taxon>Bacteria</taxon>
        <taxon>Bacillati</taxon>
        <taxon>Actinomycetota</taxon>
        <taxon>Acidimicrobiia</taxon>
        <taxon>Acidimicrobiales</taxon>
        <taxon>Acidimicrobiaceae</taxon>
        <taxon>Acidiferrimicrobium</taxon>
    </lineage>
</organism>
<dbReference type="Gene3D" id="3.10.20.440">
    <property type="entry name" value="2Fe-2S iron-sulphur cluster binding domain, sarcosine oxidase, alpha subunit, N-terminal domain"/>
    <property type="match status" value="1"/>
</dbReference>
<evidence type="ECO:0000259" key="4">
    <source>
        <dbReference type="Pfam" id="PF17806"/>
    </source>
</evidence>
<dbReference type="InterPro" id="IPR051691">
    <property type="entry name" value="Metab_Enz_Cyan_OpOx_G3PDH"/>
</dbReference>